<protein>
    <submittedName>
        <fullName evidence="1">Uncharacterized protein</fullName>
    </submittedName>
</protein>
<organism evidence="1">
    <name type="scientific">Rhizophora mucronata</name>
    <name type="common">Asiatic mangrove</name>
    <dbReference type="NCBI Taxonomy" id="61149"/>
    <lineage>
        <taxon>Eukaryota</taxon>
        <taxon>Viridiplantae</taxon>
        <taxon>Streptophyta</taxon>
        <taxon>Embryophyta</taxon>
        <taxon>Tracheophyta</taxon>
        <taxon>Spermatophyta</taxon>
        <taxon>Magnoliopsida</taxon>
        <taxon>eudicotyledons</taxon>
        <taxon>Gunneridae</taxon>
        <taxon>Pentapetalae</taxon>
        <taxon>rosids</taxon>
        <taxon>fabids</taxon>
        <taxon>Malpighiales</taxon>
        <taxon>Rhizophoraceae</taxon>
        <taxon>Rhizophora</taxon>
    </lineage>
</organism>
<accession>A0A2P2PIP7</accession>
<evidence type="ECO:0000313" key="1">
    <source>
        <dbReference type="EMBL" id="MBX54644.1"/>
    </source>
</evidence>
<name>A0A2P2PIP7_RHIMU</name>
<sequence length="37" mass="4300">MSDVCCFSSLTRWTTLERREALSVLELQGRRVLSLSR</sequence>
<proteinExistence type="predicted"/>
<dbReference type="AlphaFoldDB" id="A0A2P2PIP7"/>
<reference evidence="1" key="1">
    <citation type="submission" date="2018-02" db="EMBL/GenBank/DDBJ databases">
        <title>Rhizophora mucronata_Transcriptome.</title>
        <authorList>
            <person name="Meera S.P."/>
            <person name="Sreeshan A."/>
            <person name="Augustine A."/>
        </authorList>
    </citation>
    <scope>NUCLEOTIDE SEQUENCE</scope>
    <source>
        <tissue evidence="1">Leaf</tissue>
    </source>
</reference>
<dbReference type="EMBL" id="GGEC01074160">
    <property type="protein sequence ID" value="MBX54644.1"/>
    <property type="molecule type" value="Transcribed_RNA"/>
</dbReference>